<accession>A0A9D3YZA1</accession>
<evidence type="ECO:0000313" key="1">
    <source>
        <dbReference type="EMBL" id="KAH3709027.1"/>
    </source>
</evidence>
<reference evidence="1" key="2">
    <citation type="submission" date="2020-11" db="EMBL/GenBank/DDBJ databases">
        <authorList>
            <person name="McCartney M.A."/>
            <person name="Auch B."/>
            <person name="Kono T."/>
            <person name="Mallez S."/>
            <person name="Becker A."/>
            <person name="Gohl D.M."/>
            <person name="Silverstein K.A.T."/>
            <person name="Koren S."/>
            <person name="Bechman K.B."/>
            <person name="Herman A."/>
            <person name="Abrahante J.E."/>
            <person name="Garbe J."/>
        </authorList>
    </citation>
    <scope>NUCLEOTIDE SEQUENCE</scope>
    <source>
        <strain evidence="1">Duluth1</strain>
        <tissue evidence="1">Whole animal</tissue>
    </source>
</reference>
<organism evidence="1 2">
    <name type="scientific">Dreissena polymorpha</name>
    <name type="common">Zebra mussel</name>
    <name type="synonym">Mytilus polymorpha</name>
    <dbReference type="NCBI Taxonomy" id="45954"/>
    <lineage>
        <taxon>Eukaryota</taxon>
        <taxon>Metazoa</taxon>
        <taxon>Spiralia</taxon>
        <taxon>Lophotrochozoa</taxon>
        <taxon>Mollusca</taxon>
        <taxon>Bivalvia</taxon>
        <taxon>Autobranchia</taxon>
        <taxon>Heteroconchia</taxon>
        <taxon>Euheterodonta</taxon>
        <taxon>Imparidentia</taxon>
        <taxon>Neoheterodontei</taxon>
        <taxon>Myida</taxon>
        <taxon>Dreissenoidea</taxon>
        <taxon>Dreissenidae</taxon>
        <taxon>Dreissena</taxon>
    </lineage>
</organism>
<proteinExistence type="predicted"/>
<sequence>MSYALNLKIKLLSPAVNGSNDFAFKNLNTTFRPVFADPEKTLNIMFTHTGIPAKYSENMNRTKY</sequence>
<comment type="caution">
    <text evidence="1">The sequence shown here is derived from an EMBL/GenBank/DDBJ whole genome shotgun (WGS) entry which is preliminary data.</text>
</comment>
<dbReference type="EMBL" id="JAIWYP010000014">
    <property type="protein sequence ID" value="KAH3709027.1"/>
    <property type="molecule type" value="Genomic_DNA"/>
</dbReference>
<dbReference type="AlphaFoldDB" id="A0A9D3YZA1"/>
<protein>
    <submittedName>
        <fullName evidence="1">Uncharacterized protein</fullName>
    </submittedName>
</protein>
<keyword evidence="2" id="KW-1185">Reference proteome</keyword>
<name>A0A9D3YZA1_DREPO</name>
<dbReference type="Proteomes" id="UP000828390">
    <property type="component" value="Unassembled WGS sequence"/>
</dbReference>
<gene>
    <name evidence="1" type="ORF">DPMN_068487</name>
</gene>
<evidence type="ECO:0000313" key="2">
    <source>
        <dbReference type="Proteomes" id="UP000828390"/>
    </source>
</evidence>
<reference evidence="1" key="1">
    <citation type="journal article" date="2019" name="bioRxiv">
        <title>The Genome of the Zebra Mussel, Dreissena polymorpha: A Resource for Invasive Species Research.</title>
        <authorList>
            <person name="McCartney M.A."/>
            <person name="Auch B."/>
            <person name="Kono T."/>
            <person name="Mallez S."/>
            <person name="Zhang Y."/>
            <person name="Obille A."/>
            <person name="Becker A."/>
            <person name="Abrahante J.E."/>
            <person name="Garbe J."/>
            <person name="Badalamenti J.P."/>
            <person name="Herman A."/>
            <person name="Mangelson H."/>
            <person name="Liachko I."/>
            <person name="Sullivan S."/>
            <person name="Sone E.D."/>
            <person name="Koren S."/>
            <person name="Silverstein K.A.T."/>
            <person name="Beckman K.B."/>
            <person name="Gohl D.M."/>
        </authorList>
    </citation>
    <scope>NUCLEOTIDE SEQUENCE</scope>
    <source>
        <strain evidence="1">Duluth1</strain>
        <tissue evidence="1">Whole animal</tissue>
    </source>
</reference>